<dbReference type="InterPro" id="IPR011576">
    <property type="entry name" value="Pyridox_Oxase_N"/>
</dbReference>
<sequence length="197" mass="21949">MGKHYSALDEGLRAFLRAQPVFFVGSAPLEGDGHVNVSPKGMAGTFAILDDTRVAYLDYTGSGAETIAHLRQNGRIVLMFCAFVGPPRIVRLHGSGRVVVADDAEFAELRGYFPKERTIGQRSIIVVECHRIADSCGYSVPLMEYQGDRDILDRSHERREPEYFPEYWKRRNATSIDGIPAYPTTSGSDTETRMETS</sequence>
<reference evidence="4" key="1">
    <citation type="submission" date="2023-07" db="EMBL/GenBank/DDBJ databases">
        <title>Novel species in the genus Lipingzhangella isolated from Sambhar Salt Lake.</title>
        <authorList>
            <person name="Jiya N."/>
            <person name="Kajale S."/>
            <person name="Sharma A."/>
        </authorList>
    </citation>
    <scope>NUCLEOTIDE SEQUENCE [LARGE SCALE GENOMIC DNA]</scope>
    <source>
        <strain evidence="4">LS1_29</strain>
    </source>
</reference>
<evidence type="ECO:0000313" key="4">
    <source>
        <dbReference type="Proteomes" id="UP001250214"/>
    </source>
</evidence>
<gene>
    <name evidence="3" type="ORF">RIF23_01845</name>
</gene>
<comment type="caution">
    <text evidence="3">The sequence shown here is derived from an EMBL/GenBank/DDBJ whole genome shotgun (WGS) entry which is preliminary data.</text>
</comment>
<dbReference type="Proteomes" id="UP001250214">
    <property type="component" value="Unassembled WGS sequence"/>
</dbReference>
<dbReference type="PANTHER" id="PTHR39336">
    <property type="entry name" value="PYRIDOXAMINE PHOSPHATE OXIDASE FAMILY PROTEIN (AFU_ORTHOLOGUE AFUA_6G11440)"/>
    <property type="match status" value="1"/>
</dbReference>
<dbReference type="EMBL" id="JAVLVT010000001">
    <property type="protein sequence ID" value="MDS1269032.1"/>
    <property type="molecule type" value="Genomic_DNA"/>
</dbReference>
<name>A0ABU2H154_9ACTN</name>
<dbReference type="RefSeq" id="WP_310911210.1">
    <property type="nucleotide sequence ID" value="NZ_JAVLVT010000001.1"/>
</dbReference>
<organism evidence="3 4">
    <name type="scientific">Lipingzhangella rawalii</name>
    <dbReference type="NCBI Taxonomy" id="2055835"/>
    <lineage>
        <taxon>Bacteria</taxon>
        <taxon>Bacillati</taxon>
        <taxon>Actinomycetota</taxon>
        <taxon>Actinomycetes</taxon>
        <taxon>Streptosporangiales</taxon>
        <taxon>Nocardiopsidaceae</taxon>
        <taxon>Lipingzhangella</taxon>
    </lineage>
</organism>
<evidence type="ECO:0000313" key="3">
    <source>
        <dbReference type="EMBL" id="MDS1269032.1"/>
    </source>
</evidence>
<dbReference type="GO" id="GO:0004733">
    <property type="term" value="F:pyridoxamine phosphate oxidase activity"/>
    <property type="evidence" value="ECO:0007669"/>
    <property type="project" value="UniProtKB-EC"/>
</dbReference>
<feature type="domain" description="Pyridoxamine 5'-phosphate oxidase N-terminal" evidence="2">
    <location>
        <begin position="9"/>
        <end position="134"/>
    </location>
</feature>
<keyword evidence="4" id="KW-1185">Reference proteome</keyword>
<proteinExistence type="predicted"/>
<evidence type="ECO:0000259" key="2">
    <source>
        <dbReference type="Pfam" id="PF01243"/>
    </source>
</evidence>
<keyword evidence="3" id="KW-0560">Oxidoreductase</keyword>
<dbReference type="PANTHER" id="PTHR39336:SF1">
    <property type="entry name" value="PYRIDOXAMINE PHOSPHATE OXIDASE FAMILY PROTEIN (AFU_ORTHOLOGUE AFUA_6G11440)"/>
    <property type="match status" value="1"/>
</dbReference>
<evidence type="ECO:0000256" key="1">
    <source>
        <dbReference type="SAM" id="MobiDB-lite"/>
    </source>
</evidence>
<feature type="region of interest" description="Disordered" evidence="1">
    <location>
        <begin position="178"/>
        <end position="197"/>
    </location>
</feature>
<dbReference type="EC" id="1.-.-.-" evidence="3"/>
<dbReference type="EC" id="1.4.3.5" evidence="3"/>
<accession>A0ABU2H154</accession>
<protein>
    <submittedName>
        <fullName evidence="3">Pyridoxamine 5'-phosphate oxidase family protein</fullName>
        <ecNumber evidence="3">1.-.-.-</ecNumber>
        <ecNumber evidence="3">1.4.3.5</ecNumber>
    </submittedName>
</protein>
<dbReference type="Pfam" id="PF01243">
    <property type="entry name" value="PNPOx_N"/>
    <property type="match status" value="1"/>
</dbReference>
<dbReference type="SUPFAM" id="SSF50475">
    <property type="entry name" value="FMN-binding split barrel"/>
    <property type="match status" value="1"/>
</dbReference>
<dbReference type="Gene3D" id="2.30.110.10">
    <property type="entry name" value="Electron Transport, Fmn-binding Protein, Chain A"/>
    <property type="match status" value="1"/>
</dbReference>
<dbReference type="InterPro" id="IPR012349">
    <property type="entry name" value="Split_barrel_FMN-bd"/>
</dbReference>